<name>A0A3B0ZPA4_9ZZZZ</name>
<keyword evidence="5" id="KW-0479">Metal-binding</keyword>
<dbReference type="Gene3D" id="3.40.430.10">
    <property type="entry name" value="Dihydrofolate Reductase, subunit A"/>
    <property type="match status" value="1"/>
</dbReference>
<dbReference type="PIRSF" id="PIRSF006769">
    <property type="entry name" value="RibD"/>
    <property type="match status" value="1"/>
</dbReference>
<dbReference type="EC" id="3.5.4.26" evidence="12"/>
<keyword evidence="6 12" id="KW-0378">Hydrolase</keyword>
<evidence type="ECO:0000256" key="2">
    <source>
        <dbReference type="ARBA" id="ARBA00004882"/>
    </source>
</evidence>
<dbReference type="PANTHER" id="PTHR38011:SF7">
    <property type="entry name" value="2,5-DIAMINO-6-RIBOSYLAMINO-4(3H)-PYRIMIDINONE 5'-PHOSPHATE REDUCTASE"/>
    <property type="match status" value="1"/>
</dbReference>
<comment type="pathway">
    <text evidence="2">Cofactor biosynthesis; riboflavin biosynthesis; 5-amino-6-(D-ribitylamino)uracil from GTP: step 2/4.</text>
</comment>
<evidence type="ECO:0000256" key="9">
    <source>
        <dbReference type="ARBA" id="ARBA00023002"/>
    </source>
</evidence>
<dbReference type="PROSITE" id="PS00903">
    <property type="entry name" value="CYT_DCMP_DEAMINASES_1"/>
    <property type="match status" value="1"/>
</dbReference>
<comment type="cofactor">
    <cofactor evidence="1">
        <name>Zn(2+)</name>
        <dbReference type="ChEBI" id="CHEBI:29105"/>
    </cofactor>
</comment>
<dbReference type="GO" id="GO:0050661">
    <property type="term" value="F:NADP binding"/>
    <property type="evidence" value="ECO:0007669"/>
    <property type="project" value="InterPro"/>
</dbReference>
<evidence type="ECO:0000313" key="12">
    <source>
        <dbReference type="EMBL" id="VAW82436.1"/>
    </source>
</evidence>
<dbReference type="InterPro" id="IPR016192">
    <property type="entry name" value="APOBEC/CMP_deaminase_Zn-bd"/>
</dbReference>
<organism evidence="12">
    <name type="scientific">hydrothermal vent metagenome</name>
    <dbReference type="NCBI Taxonomy" id="652676"/>
    <lineage>
        <taxon>unclassified sequences</taxon>
        <taxon>metagenomes</taxon>
        <taxon>ecological metagenomes</taxon>
    </lineage>
</organism>
<dbReference type="PANTHER" id="PTHR38011">
    <property type="entry name" value="DIHYDROFOLATE REDUCTASE FAMILY PROTEIN (AFU_ORTHOLOGUE AFUA_8G06820)"/>
    <property type="match status" value="1"/>
</dbReference>
<keyword evidence="7" id="KW-0862">Zinc</keyword>
<evidence type="ECO:0000256" key="1">
    <source>
        <dbReference type="ARBA" id="ARBA00001947"/>
    </source>
</evidence>
<dbReference type="CDD" id="cd01284">
    <property type="entry name" value="Riboflavin_deaminase-reductase"/>
    <property type="match status" value="1"/>
</dbReference>
<keyword evidence="8" id="KW-0521">NADP</keyword>
<dbReference type="InterPro" id="IPR002734">
    <property type="entry name" value="RibDG_C"/>
</dbReference>
<dbReference type="InterPro" id="IPR016193">
    <property type="entry name" value="Cytidine_deaminase-like"/>
</dbReference>
<dbReference type="InterPro" id="IPR024072">
    <property type="entry name" value="DHFR-like_dom_sf"/>
</dbReference>
<keyword evidence="9 12" id="KW-0560">Oxidoreductase</keyword>
<dbReference type="Gene3D" id="3.40.140.10">
    <property type="entry name" value="Cytidine Deaminase, domain 2"/>
    <property type="match status" value="1"/>
</dbReference>
<evidence type="ECO:0000259" key="11">
    <source>
        <dbReference type="PROSITE" id="PS51747"/>
    </source>
</evidence>
<accession>A0A3B0ZPA4</accession>
<evidence type="ECO:0000256" key="6">
    <source>
        <dbReference type="ARBA" id="ARBA00022801"/>
    </source>
</evidence>
<feature type="domain" description="CMP/dCMP-type deaminase" evidence="11">
    <location>
        <begin position="14"/>
        <end position="136"/>
    </location>
</feature>
<gene>
    <name evidence="12" type="ORF">MNBD_GAMMA14-917</name>
</gene>
<dbReference type="Pfam" id="PF01872">
    <property type="entry name" value="RibD_C"/>
    <property type="match status" value="1"/>
</dbReference>
<evidence type="ECO:0000256" key="8">
    <source>
        <dbReference type="ARBA" id="ARBA00022857"/>
    </source>
</evidence>
<evidence type="ECO:0000256" key="5">
    <source>
        <dbReference type="ARBA" id="ARBA00022723"/>
    </source>
</evidence>
<dbReference type="InterPro" id="IPR011549">
    <property type="entry name" value="RibD_C"/>
</dbReference>
<evidence type="ECO:0000256" key="7">
    <source>
        <dbReference type="ARBA" id="ARBA00022833"/>
    </source>
</evidence>
<keyword evidence="4" id="KW-0686">Riboflavin biosynthesis</keyword>
<dbReference type="GO" id="GO:0008835">
    <property type="term" value="F:diaminohydroxyphosphoribosylaminopyrimidine deaminase activity"/>
    <property type="evidence" value="ECO:0007669"/>
    <property type="project" value="UniProtKB-EC"/>
</dbReference>
<evidence type="ECO:0000256" key="4">
    <source>
        <dbReference type="ARBA" id="ARBA00022619"/>
    </source>
</evidence>
<reference evidence="12" key="1">
    <citation type="submission" date="2018-06" db="EMBL/GenBank/DDBJ databases">
        <authorList>
            <person name="Zhirakovskaya E."/>
        </authorList>
    </citation>
    <scope>NUCLEOTIDE SEQUENCE</scope>
</reference>
<protein>
    <submittedName>
        <fullName evidence="12">Diaminohydroxyphosphoribosylaminopyrimidine deaminase / 5-amino-6-(5-phosphoribosylamino)uracil reductase</fullName>
        <ecNumber evidence="12">1.1.1.193</ecNumber>
        <ecNumber evidence="12">3.5.4.26</ecNumber>
    </submittedName>
</protein>
<dbReference type="InterPro" id="IPR002125">
    <property type="entry name" value="CMP_dCMP_dom"/>
</dbReference>
<sequence length="381" mass="41100">MPERSQADTTVFDTADRSFMAEAVQLARQGVYSTHPNPNVGCLIVTGTEVSGRGWHQRAGEAHAEVHALREAGDRARGATAYVTLEPCSHTGRTPPCAEALVKAGVARVVIGMQDPNPQVAGSGIEVLRAAGIKVEAGLLEAQVRDLNPGFNSRMERGRPWLRVKLAASLDGRTAMASGESQWISGPEARQDVQRLRARSSAIMTGMGTILSDDPSLNVRLEPSQLYGVEPLRQPLRVVLDSRLRLSPQAKLLSLPGETLVMTVNDDAVARTTLEQAGARVCVVEAQDGQPSPQAVLQELAAREINEVLLECGPTLAGTFMAAGLIDELVLYLAPHLMGDSARGLFHLPGLEKMQDRIPLQWQDIRQVGDTLRLTLRPAQD</sequence>
<dbReference type="PROSITE" id="PS51747">
    <property type="entry name" value="CYT_DCMP_DEAMINASES_2"/>
    <property type="match status" value="1"/>
</dbReference>
<evidence type="ECO:0000256" key="3">
    <source>
        <dbReference type="ARBA" id="ARBA00004910"/>
    </source>
</evidence>
<proteinExistence type="predicted"/>
<comment type="pathway">
    <text evidence="3">Cofactor biosynthesis; riboflavin biosynthesis; 5-amino-6-(D-ribitylamino)uracil from GTP: step 3/4.</text>
</comment>
<dbReference type="SUPFAM" id="SSF53597">
    <property type="entry name" value="Dihydrofolate reductase-like"/>
    <property type="match status" value="1"/>
</dbReference>
<dbReference type="EMBL" id="UOFM01000468">
    <property type="protein sequence ID" value="VAW82436.1"/>
    <property type="molecule type" value="Genomic_DNA"/>
</dbReference>
<evidence type="ECO:0000256" key="10">
    <source>
        <dbReference type="ARBA" id="ARBA00023268"/>
    </source>
</evidence>
<dbReference type="NCBIfam" id="TIGR00326">
    <property type="entry name" value="eubact_ribD"/>
    <property type="match status" value="1"/>
</dbReference>
<dbReference type="GO" id="GO:0008703">
    <property type="term" value="F:5-amino-6-(5-phosphoribosylamino)uracil reductase activity"/>
    <property type="evidence" value="ECO:0007669"/>
    <property type="project" value="UniProtKB-EC"/>
</dbReference>
<dbReference type="FunFam" id="3.40.140.10:FF:000025">
    <property type="entry name" value="Riboflavin biosynthesis protein RibD"/>
    <property type="match status" value="1"/>
</dbReference>
<dbReference type="AlphaFoldDB" id="A0A3B0ZPA4"/>
<dbReference type="UniPathway" id="UPA00275">
    <property type="reaction ID" value="UER00401"/>
</dbReference>
<dbReference type="Pfam" id="PF00383">
    <property type="entry name" value="dCMP_cyt_deam_1"/>
    <property type="match status" value="1"/>
</dbReference>
<dbReference type="NCBIfam" id="TIGR00227">
    <property type="entry name" value="ribD_Cterm"/>
    <property type="match status" value="1"/>
</dbReference>
<dbReference type="GO" id="GO:0009231">
    <property type="term" value="P:riboflavin biosynthetic process"/>
    <property type="evidence" value="ECO:0007669"/>
    <property type="project" value="UniProtKB-UniPathway"/>
</dbReference>
<dbReference type="SUPFAM" id="SSF53927">
    <property type="entry name" value="Cytidine deaminase-like"/>
    <property type="match status" value="1"/>
</dbReference>
<keyword evidence="10" id="KW-0511">Multifunctional enzyme</keyword>
<dbReference type="InterPro" id="IPR004794">
    <property type="entry name" value="Eubact_RibD"/>
</dbReference>
<dbReference type="InterPro" id="IPR050765">
    <property type="entry name" value="Riboflavin_Biosynth_HTPR"/>
</dbReference>
<dbReference type="GO" id="GO:0008270">
    <property type="term" value="F:zinc ion binding"/>
    <property type="evidence" value="ECO:0007669"/>
    <property type="project" value="InterPro"/>
</dbReference>
<dbReference type="EC" id="1.1.1.193" evidence="12"/>